<reference evidence="1" key="2">
    <citation type="submission" date="2020-09" db="EMBL/GenBank/DDBJ databases">
        <authorList>
            <person name="Sun Q."/>
            <person name="Sedlacek I."/>
        </authorList>
    </citation>
    <scope>NUCLEOTIDE SEQUENCE</scope>
    <source>
        <strain evidence="1">CCM 7897</strain>
    </source>
</reference>
<comment type="caution">
    <text evidence="1">The sequence shown here is derived from an EMBL/GenBank/DDBJ whole genome shotgun (WGS) entry which is preliminary data.</text>
</comment>
<proteinExistence type="predicted"/>
<dbReference type="AlphaFoldDB" id="A0A917BNL0"/>
<sequence length="250" mass="27655">MPDTFRLDDVKTYLDPSAVLLTADHADAMPRLPAYWQPYLSPDHGTRMAHLKGELSELGAVLPKAAVATLEMTRDVFLVRYQDARHGPRIARIYNQASWDDAEGEQLYSAISRAPLPAEHLNSMERAFLDRAPPHLTRVYRELFDGFESILGGGGLSHLGGLHTLAELGDAYGEQDWYADFIAGHDPALVYEVYSNGGGVNILLDLNAPARAKAEEPVGILVDVKDRTFQPDMEMWDLMDTMTSISVSGK</sequence>
<protein>
    <submittedName>
        <fullName evidence="1">Uncharacterized protein</fullName>
    </submittedName>
</protein>
<evidence type="ECO:0000313" key="1">
    <source>
        <dbReference type="EMBL" id="GGF50926.1"/>
    </source>
</evidence>
<gene>
    <name evidence="1" type="ORF">GCM10007301_07900</name>
</gene>
<organism evidence="1 2">
    <name type="scientific">Azorhizobium oxalatiphilum</name>
    <dbReference type="NCBI Taxonomy" id="980631"/>
    <lineage>
        <taxon>Bacteria</taxon>
        <taxon>Pseudomonadati</taxon>
        <taxon>Pseudomonadota</taxon>
        <taxon>Alphaproteobacteria</taxon>
        <taxon>Hyphomicrobiales</taxon>
        <taxon>Xanthobacteraceae</taxon>
        <taxon>Azorhizobium</taxon>
    </lineage>
</organism>
<keyword evidence="2" id="KW-1185">Reference proteome</keyword>
<dbReference type="Proteomes" id="UP000606044">
    <property type="component" value="Unassembled WGS sequence"/>
</dbReference>
<dbReference type="EMBL" id="BMCT01000001">
    <property type="protein sequence ID" value="GGF50926.1"/>
    <property type="molecule type" value="Genomic_DNA"/>
</dbReference>
<dbReference type="RefSeq" id="WP_188575582.1">
    <property type="nucleotide sequence ID" value="NZ_BMCT01000001.1"/>
</dbReference>
<reference evidence="1" key="1">
    <citation type="journal article" date="2014" name="Int. J. Syst. Evol. Microbiol.">
        <title>Complete genome sequence of Corynebacterium casei LMG S-19264T (=DSM 44701T), isolated from a smear-ripened cheese.</title>
        <authorList>
            <consortium name="US DOE Joint Genome Institute (JGI-PGF)"/>
            <person name="Walter F."/>
            <person name="Albersmeier A."/>
            <person name="Kalinowski J."/>
            <person name="Ruckert C."/>
        </authorList>
    </citation>
    <scope>NUCLEOTIDE SEQUENCE</scope>
    <source>
        <strain evidence="1">CCM 7897</strain>
    </source>
</reference>
<accession>A0A917BNL0</accession>
<evidence type="ECO:0000313" key="2">
    <source>
        <dbReference type="Proteomes" id="UP000606044"/>
    </source>
</evidence>
<name>A0A917BNL0_9HYPH</name>